<feature type="transmembrane region" description="Helical" evidence="7">
    <location>
        <begin position="93"/>
        <end position="114"/>
    </location>
</feature>
<comment type="caution">
    <text evidence="9">The sequence shown here is derived from an EMBL/GenBank/DDBJ whole genome shotgun (WGS) entry which is preliminary data.</text>
</comment>
<dbReference type="Proteomes" id="UP000028713">
    <property type="component" value="Unassembled WGS sequence"/>
</dbReference>
<dbReference type="EMBL" id="JPRP01000001">
    <property type="protein sequence ID" value="KFE99906.1"/>
    <property type="molecule type" value="Genomic_DNA"/>
</dbReference>
<accession>A0A085Z643</accession>
<keyword evidence="10" id="KW-1185">Reference proteome</keyword>
<evidence type="ECO:0000256" key="5">
    <source>
        <dbReference type="ARBA" id="ARBA00022989"/>
    </source>
</evidence>
<keyword evidence="3" id="KW-1003">Cell membrane</keyword>
<keyword evidence="5 7" id="KW-1133">Transmembrane helix</keyword>
<organism evidence="9 10">
    <name type="scientific">Chryseobacterium formosense</name>
    <dbReference type="NCBI Taxonomy" id="236814"/>
    <lineage>
        <taxon>Bacteria</taxon>
        <taxon>Pseudomonadati</taxon>
        <taxon>Bacteroidota</taxon>
        <taxon>Flavobacteriia</taxon>
        <taxon>Flavobacteriales</taxon>
        <taxon>Weeksellaceae</taxon>
        <taxon>Chryseobacterium group</taxon>
        <taxon>Chryseobacterium</taxon>
    </lineage>
</organism>
<feature type="domain" description="Acyltransferase 3" evidence="8">
    <location>
        <begin position="15"/>
        <end position="331"/>
    </location>
</feature>
<evidence type="ECO:0000256" key="2">
    <source>
        <dbReference type="ARBA" id="ARBA00007400"/>
    </source>
</evidence>
<dbReference type="AlphaFoldDB" id="A0A085Z643"/>
<evidence type="ECO:0000256" key="4">
    <source>
        <dbReference type="ARBA" id="ARBA00022692"/>
    </source>
</evidence>
<evidence type="ECO:0000256" key="6">
    <source>
        <dbReference type="ARBA" id="ARBA00023136"/>
    </source>
</evidence>
<feature type="transmembrane region" description="Helical" evidence="7">
    <location>
        <begin position="288"/>
        <end position="308"/>
    </location>
</feature>
<comment type="subcellular location">
    <subcellularLocation>
        <location evidence="1">Cell membrane</location>
        <topology evidence="1">Multi-pass membrane protein</topology>
    </subcellularLocation>
</comment>
<keyword evidence="6 7" id="KW-0472">Membrane</keyword>
<feature type="transmembrane region" description="Helical" evidence="7">
    <location>
        <begin position="12"/>
        <end position="30"/>
    </location>
</feature>
<evidence type="ECO:0000256" key="1">
    <source>
        <dbReference type="ARBA" id="ARBA00004651"/>
    </source>
</evidence>
<feature type="transmembrane region" description="Helical" evidence="7">
    <location>
        <begin position="314"/>
        <end position="338"/>
    </location>
</feature>
<dbReference type="GO" id="GO:0016413">
    <property type="term" value="F:O-acetyltransferase activity"/>
    <property type="evidence" value="ECO:0007669"/>
    <property type="project" value="TreeGrafter"/>
</dbReference>
<dbReference type="GO" id="GO:0005886">
    <property type="term" value="C:plasma membrane"/>
    <property type="evidence" value="ECO:0007669"/>
    <property type="project" value="UniProtKB-SubCell"/>
</dbReference>
<feature type="transmembrane region" description="Helical" evidence="7">
    <location>
        <begin position="50"/>
        <end position="72"/>
    </location>
</feature>
<comment type="similarity">
    <text evidence="2">Belongs to the acyltransferase 3 family.</text>
</comment>
<feature type="transmembrane region" description="Helical" evidence="7">
    <location>
        <begin position="247"/>
        <end position="268"/>
    </location>
</feature>
<evidence type="ECO:0000313" key="9">
    <source>
        <dbReference type="EMBL" id="KFE99906.1"/>
    </source>
</evidence>
<dbReference type="Pfam" id="PF01757">
    <property type="entry name" value="Acyl_transf_3"/>
    <property type="match status" value="1"/>
</dbReference>
<evidence type="ECO:0000256" key="3">
    <source>
        <dbReference type="ARBA" id="ARBA00022475"/>
    </source>
</evidence>
<dbReference type="STRING" id="236814.IX39_04450"/>
<sequence length="353" mass="41450">MNEFLSLKFKTISFLSIILVVFLHSYNLIVNLGSDVISLRQGYSSVIQNFFSQGICRVAVPIFFAISGYLFFLKTQGSINEFISKLQKRIKTILIPYLFWSVLWFVIFVVLQSIPELSVFFSQKLIADYSTVEKIKTVFLLPIPYQLWFLRDLMLLAILSPLLFYLLKSIKFGFLILIFLIWFFDINLIILSNESLFFFILGSFISIHYDKILLIKFGKKAWLYFTVWITIIIIKTLILHFQYEFGTLLTFLHKLSVIFGVLAIWSLYDRIVLRLKKTSDLKYMNYSFFIYIFHEPMLQFVKKALFYITNNSELMSLIIYILAPVLVIFICLGVGILLKRTIPKFYLFICGGR</sequence>
<dbReference type="OrthoDB" id="265992at2"/>
<protein>
    <recommendedName>
        <fullName evidence="8">Acyltransferase 3 domain-containing protein</fullName>
    </recommendedName>
</protein>
<keyword evidence="4 7" id="KW-0812">Transmembrane</keyword>
<feature type="transmembrane region" description="Helical" evidence="7">
    <location>
        <begin position="148"/>
        <end position="167"/>
    </location>
</feature>
<proteinExistence type="inferred from homology"/>
<gene>
    <name evidence="9" type="ORF">IX39_04450</name>
</gene>
<dbReference type="InterPro" id="IPR002656">
    <property type="entry name" value="Acyl_transf_3_dom"/>
</dbReference>
<reference evidence="9 10" key="1">
    <citation type="submission" date="2014-07" db="EMBL/GenBank/DDBJ databases">
        <title>Genome of Chryseobacterium formosense LMG 24722.</title>
        <authorList>
            <person name="Pipes S.E."/>
            <person name="Stropko S.J."/>
            <person name="Newman J.D."/>
        </authorList>
    </citation>
    <scope>NUCLEOTIDE SEQUENCE [LARGE SCALE GENOMIC DNA]</scope>
    <source>
        <strain evidence="9 10">LMG 24722</strain>
    </source>
</reference>
<dbReference type="PANTHER" id="PTHR40074:SF2">
    <property type="entry name" value="O-ACETYLTRANSFERASE WECH"/>
    <property type="match status" value="1"/>
</dbReference>
<feature type="transmembrane region" description="Helical" evidence="7">
    <location>
        <begin position="196"/>
        <end position="214"/>
    </location>
</feature>
<evidence type="ECO:0000256" key="7">
    <source>
        <dbReference type="SAM" id="Phobius"/>
    </source>
</evidence>
<feature type="transmembrane region" description="Helical" evidence="7">
    <location>
        <begin position="221"/>
        <end position="241"/>
    </location>
</feature>
<dbReference type="RefSeq" id="WP_034673792.1">
    <property type="nucleotide sequence ID" value="NZ_FPAP01000002.1"/>
</dbReference>
<dbReference type="PANTHER" id="PTHR40074">
    <property type="entry name" value="O-ACETYLTRANSFERASE WECH"/>
    <property type="match status" value="1"/>
</dbReference>
<dbReference type="GO" id="GO:0009246">
    <property type="term" value="P:enterobacterial common antigen biosynthetic process"/>
    <property type="evidence" value="ECO:0007669"/>
    <property type="project" value="TreeGrafter"/>
</dbReference>
<evidence type="ECO:0000259" key="8">
    <source>
        <dbReference type="Pfam" id="PF01757"/>
    </source>
</evidence>
<feature type="transmembrane region" description="Helical" evidence="7">
    <location>
        <begin position="172"/>
        <end position="190"/>
    </location>
</feature>
<dbReference type="eggNOG" id="COG1835">
    <property type="taxonomic scope" value="Bacteria"/>
</dbReference>
<evidence type="ECO:0000313" key="10">
    <source>
        <dbReference type="Proteomes" id="UP000028713"/>
    </source>
</evidence>
<name>A0A085Z643_9FLAO</name>